<organism evidence="13 14">
    <name type="scientific">Aliidiomarina iranensis</name>
    <dbReference type="NCBI Taxonomy" id="1434071"/>
    <lineage>
        <taxon>Bacteria</taxon>
        <taxon>Pseudomonadati</taxon>
        <taxon>Pseudomonadota</taxon>
        <taxon>Gammaproteobacteria</taxon>
        <taxon>Alteromonadales</taxon>
        <taxon>Idiomarinaceae</taxon>
        <taxon>Aliidiomarina</taxon>
    </lineage>
</organism>
<feature type="transmembrane region" description="Helical" evidence="11">
    <location>
        <begin position="192"/>
        <end position="212"/>
    </location>
</feature>
<dbReference type="Proteomes" id="UP000288395">
    <property type="component" value="Unassembled WGS sequence"/>
</dbReference>
<keyword evidence="5" id="KW-0479">Metal-binding</keyword>
<keyword evidence="9" id="KW-0482">Metalloprotease</keyword>
<dbReference type="CDD" id="cd07340">
    <property type="entry name" value="M48B_Htpx_like"/>
    <property type="match status" value="1"/>
</dbReference>
<evidence type="ECO:0000256" key="6">
    <source>
        <dbReference type="ARBA" id="ARBA00022801"/>
    </source>
</evidence>
<keyword evidence="8 11" id="KW-1133">Transmembrane helix</keyword>
<evidence type="ECO:0000256" key="7">
    <source>
        <dbReference type="ARBA" id="ARBA00022833"/>
    </source>
</evidence>
<keyword evidence="4 11" id="KW-0812">Transmembrane</keyword>
<evidence type="ECO:0000256" key="11">
    <source>
        <dbReference type="SAM" id="Phobius"/>
    </source>
</evidence>
<name>A0A432VW27_9GAMM</name>
<accession>A0A432VW27</accession>
<keyword evidence="7" id="KW-0862">Zinc</keyword>
<dbReference type="Gene3D" id="3.30.2010.10">
    <property type="entry name" value="Metalloproteases ('zincins'), catalytic domain"/>
    <property type="match status" value="1"/>
</dbReference>
<feature type="domain" description="Peptidase M48" evidence="12">
    <location>
        <begin position="112"/>
        <end position="331"/>
    </location>
</feature>
<dbReference type="EMBL" id="PIPJ01000004">
    <property type="protein sequence ID" value="RUO20809.1"/>
    <property type="molecule type" value="Genomic_DNA"/>
</dbReference>
<comment type="cofactor">
    <cofactor evidence="1">
        <name>Zn(2+)</name>
        <dbReference type="ChEBI" id="CHEBI:29105"/>
    </cofactor>
</comment>
<keyword evidence="10 11" id="KW-0472">Membrane</keyword>
<evidence type="ECO:0000256" key="3">
    <source>
        <dbReference type="ARBA" id="ARBA00022670"/>
    </source>
</evidence>
<keyword evidence="2" id="KW-1003">Cell membrane</keyword>
<evidence type="ECO:0000256" key="1">
    <source>
        <dbReference type="ARBA" id="ARBA00001947"/>
    </source>
</evidence>
<evidence type="ECO:0000256" key="4">
    <source>
        <dbReference type="ARBA" id="ARBA00022692"/>
    </source>
</evidence>
<keyword evidence="6" id="KW-0378">Hydrolase</keyword>
<dbReference type="GO" id="GO:0004222">
    <property type="term" value="F:metalloendopeptidase activity"/>
    <property type="evidence" value="ECO:0007669"/>
    <property type="project" value="InterPro"/>
</dbReference>
<proteinExistence type="predicted"/>
<feature type="transmembrane region" description="Helical" evidence="11">
    <location>
        <begin position="224"/>
        <end position="247"/>
    </location>
</feature>
<dbReference type="Pfam" id="PF01435">
    <property type="entry name" value="Peptidase_M48"/>
    <property type="match status" value="1"/>
</dbReference>
<comment type="caution">
    <text evidence="13">The sequence shown here is derived from an EMBL/GenBank/DDBJ whole genome shotgun (WGS) entry which is preliminary data.</text>
</comment>
<evidence type="ECO:0000256" key="8">
    <source>
        <dbReference type="ARBA" id="ARBA00022989"/>
    </source>
</evidence>
<evidence type="ECO:0000256" key="5">
    <source>
        <dbReference type="ARBA" id="ARBA00022723"/>
    </source>
</evidence>
<gene>
    <name evidence="13" type="ORF">CWE08_06830</name>
</gene>
<sequence length="652" mass="71034">MSVMNFFEHQAIARRNTRLLVVLFGVAVISLLLLTGLLVAAFTGGMSAMDEEAAGGGEFLFHWDIIVAVMGMTLSAISLAVVFKWYQLKGGGKVVAESLGGRRLSPDSNDATERKVLNVVEEMAISANMPVPPVYLMEQEQGINAFAAGYSPRDAVIGVTRGCVENLTRDQLQGVIAHEMAHILNGDMRMNIRIIAILNGILFISHAGYLLLRSGMYSRRNEKNPLPFIGIGLLIIGAIGVLFGNIIKAAVSRQREYLADASAVQFTRNPEGIGGALEQIGALTADKGQGSKVESKNADEASHLFFGQAVSKAVSLFATHPPLAKRIKRVRPDWDGKFRSNPKEQLAEELESNAKLTEKERMAQRMAVLGSATGVLGAGGGMAATLPEGMITGEYSQGGQVLTEGIVAAAVIDEAMRTEVRQQAGAKALVFAMALSADSSVRSEQLSIIANDHNKELQQRSENDFQKISELPLEQRLPLIELSVPALKSLEKQEAYQVLATLDKLVAADKQVSLYEWCLVQMLQRYVRAEFEPNKRVGKVGIRKQSDAEFTLSVLAWYGHETDGEAEAAFAAGAQVLAKNLQPYRQQPFNFAELSDCLDRIDQWSVQEKEQIVKAWLVCAKNDGEINLVERKLLTTLSACIGEPLPPESEPQ</sequence>
<dbReference type="GO" id="GO:0006508">
    <property type="term" value="P:proteolysis"/>
    <property type="evidence" value="ECO:0007669"/>
    <property type="project" value="UniProtKB-KW"/>
</dbReference>
<evidence type="ECO:0000256" key="9">
    <source>
        <dbReference type="ARBA" id="ARBA00023049"/>
    </source>
</evidence>
<reference evidence="14" key="1">
    <citation type="journal article" date="2018" name="Front. Microbiol.">
        <title>Genome-Based Analysis Reveals the Taxonomy and Diversity of the Family Idiomarinaceae.</title>
        <authorList>
            <person name="Liu Y."/>
            <person name="Lai Q."/>
            <person name="Shao Z."/>
        </authorList>
    </citation>
    <scope>NUCLEOTIDE SEQUENCE [LARGE SCALE GENOMIC DNA]</scope>
    <source>
        <strain evidence="14">GBPy7</strain>
    </source>
</reference>
<evidence type="ECO:0000313" key="14">
    <source>
        <dbReference type="Proteomes" id="UP000288395"/>
    </source>
</evidence>
<keyword evidence="3" id="KW-0645">Protease</keyword>
<evidence type="ECO:0000256" key="10">
    <source>
        <dbReference type="ARBA" id="ARBA00023136"/>
    </source>
</evidence>
<dbReference type="PANTHER" id="PTHR43221">
    <property type="entry name" value="PROTEASE HTPX"/>
    <property type="match status" value="1"/>
</dbReference>
<dbReference type="PANTHER" id="PTHR43221:SF2">
    <property type="entry name" value="PROTEASE HTPX HOMOLOG"/>
    <property type="match status" value="1"/>
</dbReference>
<keyword evidence="14" id="KW-1185">Reference proteome</keyword>
<evidence type="ECO:0000313" key="13">
    <source>
        <dbReference type="EMBL" id="RUO20809.1"/>
    </source>
</evidence>
<dbReference type="RefSeq" id="WP_126767007.1">
    <property type="nucleotide sequence ID" value="NZ_PIPJ01000004.1"/>
</dbReference>
<dbReference type="OrthoDB" id="15218at2"/>
<dbReference type="AlphaFoldDB" id="A0A432VW27"/>
<feature type="transmembrane region" description="Helical" evidence="11">
    <location>
        <begin position="61"/>
        <end position="83"/>
    </location>
</feature>
<dbReference type="InterPro" id="IPR001915">
    <property type="entry name" value="Peptidase_M48"/>
</dbReference>
<dbReference type="GO" id="GO:0046872">
    <property type="term" value="F:metal ion binding"/>
    <property type="evidence" value="ECO:0007669"/>
    <property type="project" value="UniProtKB-KW"/>
</dbReference>
<protein>
    <recommendedName>
        <fullName evidence="12">Peptidase M48 domain-containing protein</fullName>
    </recommendedName>
</protein>
<dbReference type="InterPro" id="IPR050083">
    <property type="entry name" value="HtpX_protease"/>
</dbReference>
<evidence type="ECO:0000259" key="12">
    <source>
        <dbReference type="Pfam" id="PF01435"/>
    </source>
</evidence>
<evidence type="ECO:0000256" key="2">
    <source>
        <dbReference type="ARBA" id="ARBA00022475"/>
    </source>
</evidence>
<feature type="transmembrane region" description="Helical" evidence="11">
    <location>
        <begin position="20"/>
        <end position="41"/>
    </location>
</feature>